<dbReference type="EMBL" id="JABFAA010000011">
    <property type="protein sequence ID" value="MBA0696941.1"/>
    <property type="molecule type" value="Genomic_DNA"/>
</dbReference>
<organism evidence="1 2">
    <name type="scientific">Gossypium aridum</name>
    <name type="common">American cotton</name>
    <name type="synonym">Erioxylum aridum</name>
    <dbReference type="NCBI Taxonomy" id="34290"/>
    <lineage>
        <taxon>Eukaryota</taxon>
        <taxon>Viridiplantae</taxon>
        <taxon>Streptophyta</taxon>
        <taxon>Embryophyta</taxon>
        <taxon>Tracheophyta</taxon>
        <taxon>Spermatophyta</taxon>
        <taxon>Magnoliopsida</taxon>
        <taxon>eudicotyledons</taxon>
        <taxon>Gunneridae</taxon>
        <taxon>Pentapetalae</taxon>
        <taxon>rosids</taxon>
        <taxon>malvids</taxon>
        <taxon>Malvales</taxon>
        <taxon>Malvaceae</taxon>
        <taxon>Malvoideae</taxon>
        <taxon>Gossypium</taxon>
    </lineage>
</organism>
<comment type="caution">
    <text evidence="1">The sequence shown here is derived from an EMBL/GenBank/DDBJ whole genome shotgun (WGS) entry which is preliminary data.</text>
</comment>
<gene>
    <name evidence="1" type="ORF">Goari_003458</name>
</gene>
<evidence type="ECO:0000313" key="1">
    <source>
        <dbReference type="EMBL" id="MBA0696941.1"/>
    </source>
</evidence>
<name>A0A7J8YBI0_GOSAI</name>
<keyword evidence="2" id="KW-1185">Reference proteome</keyword>
<reference evidence="1 2" key="1">
    <citation type="journal article" date="2019" name="Genome Biol. Evol.">
        <title>Insights into the evolution of the New World diploid cottons (Gossypium, subgenus Houzingenia) based on genome sequencing.</title>
        <authorList>
            <person name="Grover C.E."/>
            <person name="Arick M.A. 2nd"/>
            <person name="Thrash A."/>
            <person name="Conover J.L."/>
            <person name="Sanders W.S."/>
            <person name="Peterson D.G."/>
            <person name="Frelichowski J.E."/>
            <person name="Scheffler J.A."/>
            <person name="Scheffler B.E."/>
            <person name="Wendel J.F."/>
        </authorList>
    </citation>
    <scope>NUCLEOTIDE SEQUENCE [LARGE SCALE GENOMIC DNA]</scope>
    <source>
        <strain evidence="1">185</strain>
        <tissue evidence="1">Leaf</tissue>
    </source>
</reference>
<evidence type="ECO:0000313" key="2">
    <source>
        <dbReference type="Proteomes" id="UP000593577"/>
    </source>
</evidence>
<feature type="non-terminal residue" evidence="1">
    <location>
        <position position="46"/>
    </location>
</feature>
<protein>
    <submittedName>
        <fullName evidence="1">Uncharacterized protein</fullName>
    </submittedName>
</protein>
<dbReference type="AlphaFoldDB" id="A0A7J8YBI0"/>
<sequence>MDYGDGGGASFTKNSSDDENGQELFSLYPAKCTISSHLYLKTRITL</sequence>
<accession>A0A7J8YBI0</accession>
<dbReference type="Proteomes" id="UP000593577">
    <property type="component" value="Unassembled WGS sequence"/>
</dbReference>
<proteinExistence type="predicted"/>